<evidence type="ECO:0000256" key="2">
    <source>
        <dbReference type="ARBA" id="ARBA00022475"/>
    </source>
</evidence>
<evidence type="ECO:0000256" key="5">
    <source>
        <dbReference type="ARBA" id="ARBA00023136"/>
    </source>
</evidence>
<evidence type="ECO:0000256" key="6">
    <source>
        <dbReference type="SAM" id="Phobius"/>
    </source>
</evidence>
<feature type="domain" description="ABC3 transporter permease C-terminal" evidence="7">
    <location>
        <begin position="84"/>
        <end position="197"/>
    </location>
</feature>
<keyword evidence="2" id="KW-1003">Cell membrane</keyword>
<feature type="transmembrane region" description="Helical" evidence="6">
    <location>
        <begin position="440"/>
        <end position="460"/>
    </location>
</feature>
<feature type="transmembrane region" description="Helical" evidence="6">
    <location>
        <begin position="171"/>
        <end position="197"/>
    </location>
</feature>
<feature type="transmembrane region" description="Helical" evidence="6">
    <location>
        <begin position="21"/>
        <end position="47"/>
    </location>
</feature>
<dbReference type="EMBL" id="JBANBB010000001">
    <property type="protein sequence ID" value="MEK0306102.1"/>
    <property type="molecule type" value="Genomic_DNA"/>
</dbReference>
<proteinExistence type="predicted"/>
<feature type="transmembrane region" description="Helical" evidence="6">
    <location>
        <begin position="218"/>
        <end position="235"/>
    </location>
</feature>
<organism evidence="8 9">
    <name type="scientific">Bifidobacterium favimelis</name>
    <dbReference type="NCBI Taxonomy" id="3122979"/>
    <lineage>
        <taxon>Bacteria</taxon>
        <taxon>Bacillati</taxon>
        <taxon>Actinomycetota</taxon>
        <taxon>Actinomycetes</taxon>
        <taxon>Bifidobacteriales</taxon>
        <taxon>Bifidobacteriaceae</taxon>
        <taxon>Bifidobacterium</taxon>
    </lineage>
</organism>
<protein>
    <submittedName>
        <fullName evidence="8">FtsX-like permease family protein</fullName>
    </submittedName>
</protein>
<feature type="transmembrane region" description="Helical" evidence="6">
    <location>
        <begin position="138"/>
        <end position="159"/>
    </location>
</feature>
<name>A0ABU8ZLH9_9BIFI</name>
<keyword evidence="9" id="KW-1185">Reference proteome</keyword>
<feature type="transmembrane region" description="Helical" evidence="6">
    <location>
        <begin position="247"/>
        <end position="271"/>
    </location>
</feature>
<feature type="transmembrane region" description="Helical" evidence="6">
    <location>
        <begin position="357"/>
        <end position="380"/>
    </location>
</feature>
<feature type="transmembrane region" description="Helical" evidence="6">
    <location>
        <begin position="301"/>
        <end position="326"/>
    </location>
</feature>
<gene>
    <name evidence="8" type="ORF">V8P97_01235</name>
</gene>
<dbReference type="Proteomes" id="UP001373159">
    <property type="component" value="Unassembled WGS sequence"/>
</dbReference>
<dbReference type="Pfam" id="PF02687">
    <property type="entry name" value="FtsX"/>
    <property type="match status" value="1"/>
</dbReference>
<keyword evidence="5 6" id="KW-0472">Membrane</keyword>
<feature type="transmembrane region" description="Helical" evidence="6">
    <location>
        <begin position="78"/>
        <end position="102"/>
    </location>
</feature>
<sequence length="477" mass="49838">MSMFRLWQMLNRRGSASKTHTAVLAVIAFASATAIFLTVLGGVHAFIWRASAGHTISCAFDGLCGPGISGVAEGPDSLYVVLALFACLLLLVPFATLAASAARLCAARRDARLSALRLVGATNAQVVRLTALDTAFQALCGALFGVAGYFILMPAVMLLKFQGRHFAFHELWVGLPALLLTAAGVTMMALLASVSALHRVVITPLGVSARVGTGQPGVWRFGVVAAAFITAIVVFKTPLIRYFGTAVAVAVVIGFIVICYALLNLLGPWVISVRAKARARHPGSPATLIAMRRILDNPKRAWRNVSGIALAVFVAGITSVCSYLAASGYDDGAAAGDDGPVQRAAVTLLQDIGTGGLLTLVFAAVLAAVSCGIMQAGNVYDQEDEYRMLALEGVDASVMDRARLTEVMTPLNVVVLVAGSCSLLLMLPLVGSLLTRPQTLVGLVVGIVLCYLLVSVGALASNRVAAGLDLLDYRADD</sequence>
<dbReference type="InterPro" id="IPR003838">
    <property type="entry name" value="ABC3_permease_C"/>
</dbReference>
<evidence type="ECO:0000256" key="1">
    <source>
        <dbReference type="ARBA" id="ARBA00004651"/>
    </source>
</evidence>
<dbReference type="RefSeq" id="WP_340468638.1">
    <property type="nucleotide sequence ID" value="NZ_JBANBB010000001.1"/>
</dbReference>
<keyword evidence="3 6" id="KW-0812">Transmembrane</keyword>
<comment type="subcellular location">
    <subcellularLocation>
        <location evidence="1">Cell membrane</location>
        <topology evidence="1">Multi-pass membrane protein</topology>
    </subcellularLocation>
</comment>
<feature type="transmembrane region" description="Helical" evidence="6">
    <location>
        <begin position="411"/>
        <end position="434"/>
    </location>
</feature>
<evidence type="ECO:0000313" key="9">
    <source>
        <dbReference type="Proteomes" id="UP001373159"/>
    </source>
</evidence>
<accession>A0ABU8ZLH9</accession>
<evidence type="ECO:0000256" key="4">
    <source>
        <dbReference type="ARBA" id="ARBA00022989"/>
    </source>
</evidence>
<evidence type="ECO:0000313" key="8">
    <source>
        <dbReference type="EMBL" id="MEK0306102.1"/>
    </source>
</evidence>
<evidence type="ECO:0000259" key="7">
    <source>
        <dbReference type="Pfam" id="PF02687"/>
    </source>
</evidence>
<comment type="caution">
    <text evidence="8">The sequence shown here is derived from an EMBL/GenBank/DDBJ whole genome shotgun (WGS) entry which is preliminary data.</text>
</comment>
<evidence type="ECO:0000256" key="3">
    <source>
        <dbReference type="ARBA" id="ARBA00022692"/>
    </source>
</evidence>
<reference evidence="8 9" key="1">
    <citation type="submission" date="2024-02" db="EMBL/GenBank/DDBJ databases">
        <title>Bifidobacterium honeyensis sp. nov., isolated from the comb honey.</title>
        <authorList>
            <person name="Liu W."/>
            <person name="Li Y."/>
        </authorList>
    </citation>
    <scope>NUCLEOTIDE SEQUENCE [LARGE SCALE GENOMIC DNA]</scope>
    <source>
        <strain evidence="8 9">IMAU50988</strain>
    </source>
</reference>
<keyword evidence="4 6" id="KW-1133">Transmembrane helix</keyword>